<reference evidence="2" key="1">
    <citation type="journal article" date="2022" name="Arch. Microbiol.">
        <title>Bacteroides muris sp. nov. isolated from the cecum of wild-derived house mice.</title>
        <authorList>
            <person name="Fokt H."/>
            <person name="Unni R."/>
            <person name="Repnik U."/>
            <person name="Schmitz R.A."/>
            <person name="Bramkamp M."/>
            <person name="Baines J.F."/>
            <person name="Unterweger D."/>
        </authorList>
    </citation>
    <scope>NUCLEOTIDE SEQUENCE</scope>
    <source>
        <strain evidence="2">KH365_2</strain>
    </source>
</reference>
<dbReference type="Proteomes" id="UP001143192">
    <property type="component" value="Unassembled WGS sequence"/>
</dbReference>
<evidence type="ECO:0000313" key="3">
    <source>
        <dbReference type="Proteomes" id="UP001143192"/>
    </source>
</evidence>
<comment type="caution">
    <text evidence="2">The sequence shown here is derived from an EMBL/GenBank/DDBJ whole genome shotgun (WGS) entry which is preliminary data.</text>
</comment>
<feature type="transmembrane region" description="Helical" evidence="1">
    <location>
        <begin position="28"/>
        <end position="50"/>
    </location>
</feature>
<dbReference type="Pfam" id="PF20482">
    <property type="entry name" value="DUF6722"/>
    <property type="match status" value="1"/>
</dbReference>
<proteinExistence type="predicted"/>
<reference evidence="2" key="2">
    <citation type="submission" date="2022-04" db="EMBL/GenBank/DDBJ databases">
        <authorList>
            <person name="Fokt H."/>
            <person name="Baines J."/>
        </authorList>
    </citation>
    <scope>NUCLEOTIDE SEQUENCE</scope>
    <source>
        <strain evidence="2">KH365_2</strain>
    </source>
</reference>
<keyword evidence="1" id="KW-0812">Transmembrane</keyword>
<keyword evidence="3" id="KW-1185">Reference proteome</keyword>
<gene>
    <name evidence="2" type="ORF">M1B79_17300</name>
</gene>
<dbReference type="InterPro" id="IPR046568">
    <property type="entry name" value="DUF6722"/>
</dbReference>
<sequence>MGNWSEIQEAKKEVKEKDKVRRETLGKFFYDLAKLTFAAIVLGGLTPIYANMDNSINWGLIIAGTIFTIIFSLRACLNFIQHSFKSSL</sequence>
<feature type="transmembrane region" description="Helical" evidence="1">
    <location>
        <begin position="56"/>
        <end position="77"/>
    </location>
</feature>
<organism evidence="2 3">
    <name type="scientific">Bacteroides muris</name>
    <name type="common">ex Fokt et al. 2023</name>
    <dbReference type="NCBI Taxonomy" id="2937417"/>
    <lineage>
        <taxon>Bacteria</taxon>
        <taxon>Pseudomonadati</taxon>
        <taxon>Bacteroidota</taxon>
        <taxon>Bacteroidia</taxon>
        <taxon>Bacteroidales</taxon>
        <taxon>Bacteroidaceae</taxon>
        <taxon>Bacteroides</taxon>
    </lineage>
</organism>
<protein>
    <submittedName>
        <fullName evidence="2">Uncharacterized protein</fullName>
    </submittedName>
</protein>
<evidence type="ECO:0000256" key="1">
    <source>
        <dbReference type="SAM" id="Phobius"/>
    </source>
</evidence>
<accession>A0A9X2NW71</accession>
<name>A0A9X2NW71_9BACE</name>
<keyword evidence="1" id="KW-0472">Membrane</keyword>
<dbReference type="EMBL" id="JAMZED010000080">
    <property type="protein sequence ID" value="MCR6506364.1"/>
    <property type="molecule type" value="Genomic_DNA"/>
</dbReference>
<dbReference type="RefSeq" id="WP_257932534.1">
    <property type="nucleotide sequence ID" value="NZ_JAMZED010000080.1"/>
</dbReference>
<dbReference type="AlphaFoldDB" id="A0A9X2NW71"/>
<evidence type="ECO:0000313" key="2">
    <source>
        <dbReference type="EMBL" id="MCR6506364.1"/>
    </source>
</evidence>
<keyword evidence="1" id="KW-1133">Transmembrane helix</keyword>